<accession>B3E7P5</accession>
<evidence type="ECO:0000313" key="3">
    <source>
        <dbReference type="EMBL" id="ACD95027.1"/>
    </source>
</evidence>
<organism evidence="3 4">
    <name type="scientific">Trichlorobacter lovleyi (strain ATCC BAA-1151 / DSM 17278 / SZ)</name>
    <name type="common">Geobacter lovleyi</name>
    <dbReference type="NCBI Taxonomy" id="398767"/>
    <lineage>
        <taxon>Bacteria</taxon>
        <taxon>Pseudomonadati</taxon>
        <taxon>Thermodesulfobacteriota</taxon>
        <taxon>Desulfuromonadia</taxon>
        <taxon>Geobacterales</taxon>
        <taxon>Geobacteraceae</taxon>
        <taxon>Trichlorobacter</taxon>
    </lineage>
</organism>
<dbReference type="InterPro" id="IPR029058">
    <property type="entry name" value="AB_hydrolase_fold"/>
</dbReference>
<dbReference type="Gene3D" id="3.40.50.1820">
    <property type="entry name" value="alpha/beta hydrolase"/>
    <property type="match status" value="1"/>
</dbReference>
<dbReference type="EMBL" id="CP001089">
    <property type="protein sequence ID" value="ACD95027.1"/>
    <property type="molecule type" value="Genomic_DNA"/>
</dbReference>
<dbReference type="Pfam" id="PF00561">
    <property type="entry name" value="Abhydrolase_1"/>
    <property type="match status" value="1"/>
</dbReference>
<dbReference type="eggNOG" id="COG1073">
    <property type="taxonomic scope" value="Bacteria"/>
</dbReference>
<dbReference type="HOGENOM" id="CLU_029375_2_1_7"/>
<dbReference type="PANTHER" id="PTHR12277">
    <property type="entry name" value="ALPHA/BETA HYDROLASE DOMAIN-CONTAINING PROTEIN"/>
    <property type="match status" value="1"/>
</dbReference>
<dbReference type="InterPro" id="IPR000073">
    <property type="entry name" value="AB_hydrolase_1"/>
</dbReference>
<evidence type="ECO:0000259" key="2">
    <source>
        <dbReference type="Pfam" id="PF00561"/>
    </source>
</evidence>
<dbReference type="STRING" id="398767.Glov_1306"/>
<name>B3E7P5_TRIL1</name>
<gene>
    <name evidence="3" type="ordered locus">Glov_1306</name>
</gene>
<dbReference type="OrthoDB" id="9777090at2"/>
<dbReference type="KEGG" id="glo:Glov_1306"/>
<keyword evidence="4" id="KW-1185">Reference proteome</keyword>
<dbReference type="AlphaFoldDB" id="B3E7P5"/>
<keyword evidence="1" id="KW-1133">Transmembrane helix</keyword>
<protein>
    <recommendedName>
        <fullName evidence="2">AB hydrolase-1 domain-containing protein</fullName>
    </recommendedName>
</protein>
<keyword evidence="1" id="KW-0472">Membrane</keyword>
<dbReference type="SUPFAM" id="SSF53474">
    <property type="entry name" value="alpha/beta-Hydrolases"/>
    <property type="match status" value="1"/>
</dbReference>
<keyword evidence="1" id="KW-0812">Transmembrane</keyword>
<feature type="domain" description="AB hydrolase-1" evidence="2">
    <location>
        <begin position="75"/>
        <end position="182"/>
    </location>
</feature>
<dbReference type="Proteomes" id="UP000002420">
    <property type="component" value="Chromosome"/>
</dbReference>
<sequence>MPGLYRLLLLVVFGYVGYALLLLLFQGHLIYPGRSLVPATVPSGVAAAAETFWIVTSFGKVEGRFVAPKSAGRQPVVIFFHGNGELVDDLSPELERLHRIGCGILLVEYPGYGRSSGRPHQRSLAETALAAFDRVVQRPEVDPKRVVSFGVSLGAGPAIALAVQRPVRALILAAPPASLRPFAHKRLLPSFLLRDTFDNAVLIKGFNGPTLVLHGDHDAIMPFSHGQQVASAAVQGQLVSISADHNDLLGLPGFWKAVERFLAVAGVTALPAATPGAAAK</sequence>
<proteinExistence type="predicted"/>
<feature type="transmembrane region" description="Helical" evidence="1">
    <location>
        <begin position="6"/>
        <end position="25"/>
    </location>
</feature>
<evidence type="ECO:0000256" key="1">
    <source>
        <dbReference type="SAM" id="Phobius"/>
    </source>
</evidence>
<dbReference type="RefSeq" id="WP_012469373.1">
    <property type="nucleotide sequence ID" value="NC_010814.1"/>
</dbReference>
<dbReference type="PANTHER" id="PTHR12277:SF79">
    <property type="entry name" value="XAA-PRO DIPEPTIDYL-PEPTIDASE-RELATED"/>
    <property type="match status" value="1"/>
</dbReference>
<evidence type="ECO:0000313" key="4">
    <source>
        <dbReference type="Proteomes" id="UP000002420"/>
    </source>
</evidence>
<reference evidence="3 4" key="1">
    <citation type="submission" date="2008-05" db="EMBL/GenBank/DDBJ databases">
        <title>Complete sequence of chromosome of Geobacter lovleyi SZ.</title>
        <authorList>
            <consortium name="US DOE Joint Genome Institute"/>
            <person name="Lucas S."/>
            <person name="Copeland A."/>
            <person name="Lapidus A."/>
            <person name="Glavina del Rio T."/>
            <person name="Dalin E."/>
            <person name="Tice H."/>
            <person name="Bruce D."/>
            <person name="Goodwin L."/>
            <person name="Pitluck S."/>
            <person name="Chertkov O."/>
            <person name="Meincke L."/>
            <person name="Brettin T."/>
            <person name="Detter J.C."/>
            <person name="Han C."/>
            <person name="Tapia R."/>
            <person name="Kuske C.R."/>
            <person name="Schmutz J."/>
            <person name="Larimer F."/>
            <person name="Land M."/>
            <person name="Hauser L."/>
            <person name="Kyrpides N."/>
            <person name="Mikhailova N."/>
            <person name="Sung Y."/>
            <person name="Fletcher K.E."/>
            <person name="Ritalahti K.M."/>
            <person name="Loeffler F.E."/>
            <person name="Richardson P."/>
        </authorList>
    </citation>
    <scope>NUCLEOTIDE SEQUENCE [LARGE SCALE GENOMIC DNA]</scope>
    <source>
        <strain evidence="4">ATCC BAA-1151 / DSM 17278 / SZ</strain>
    </source>
</reference>